<gene>
    <name evidence="2" type="ORF">EVAR_74187_1</name>
</gene>
<evidence type="ECO:0000313" key="3">
    <source>
        <dbReference type="Proteomes" id="UP000299102"/>
    </source>
</evidence>
<evidence type="ECO:0000256" key="1">
    <source>
        <dbReference type="SAM" id="MobiDB-lite"/>
    </source>
</evidence>
<feature type="region of interest" description="Disordered" evidence="1">
    <location>
        <begin position="44"/>
        <end position="87"/>
    </location>
</feature>
<protein>
    <submittedName>
        <fullName evidence="2">Uncharacterized protein</fullName>
    </submittedName>
</protein>
<keyword evidence="3" id="KW-1185">Reference proteome</keyword>
<sequence length="124" mass="14098">MLNSNNISVEISYVFVANSTLVLEVGESGRIDVETHRLCLRRRLQPTTTKRESVRETAPSTDKFAPTQKRVRRATKEGVRHPKIRSNAMDRMFENNLRTISVHPLLVGTIESDSNAKAEYSKNE</sequence>
<accession>A0A4C1SF68</accession>
<proteinExistence type="predicted"/>
<reference evidence="2 3" key="1">
    <citation type="journal article" date="2019" name="Commun. Biol.">
        <title>The bagworm genome reveals a unique fibroin gene that provides high tensile strength.</title>
        <authorList>
            <person name="Kono N."/>
            <person name="Nakamura H."/>
            <person name="Ohtoshi R."/>
            <person name="Tomita M."/>
            <person name="Numata K."/>
            <person name="Arakawa K."/>
        </authorList>
    </citation>
    <scope>NUCLEOTIDE SEQUENCE [LARGE SCALE GENOMIC DNA]</scope>
</reference>
<name>A0A4C1SF68_EUMVA</name>
<dbReference type="EMBL" id="BGZK01000004">
    <property type="protein sequence ID" value="GBO99759.1"/>
    <property type="molecule type" value="Genomic_DNA"/>
</dbReference>
<organism evidence="2 3">
    <name type="scientific">Eumeta variegata</name>
    <name type="common">Bagworm moth</name>
    <name type="synonym">Eumeta japonica</name>
    <dbReference type="NCBI Taxonomy" id="151549"/>
    <lineage>
        <taxon>Eukaryota</taxon>
        <taxon>Metazoa</taxon>
        <taxon>Ecdysozoa</taxon>
        <taxon>Arthropoda</taxon>
        <taxon>Hexapoda</taxon>
        <taxon>Insecta</taxon>
        <taxon>Pterygota</taxon>
        <taxon>Neoptera</taxon>
        <taxon>Endopterygota</taxon>
        <taxon>Lepidoptera</taxon>
        <taxon>Glossata</taxon>
        <taxon>Ditrysia</taxon>
        <taxon>Tineoidea</taxon>
        <taxon>Psychidae</taxon>
        <taxon>Oiketicinae</taxon>
        <taxon>Eumeta</taxon>
    </lineage>
</organism>
<comment type="caution">
    <text evidence="2">The sequence shown here is derived from an EMBL/GenBank/DDBJ whole genome shotgun (WGS) entry which is preliminary data.</text>
</comment>
<dbReference type="AlphaFoldDB" id="A0A4C1SF68"/>
<dbReference type="Proteomes" id="UP000299102">
    <property type="component" value="Unassembled WGS sequence"/>
</dbReference>
<evidence type="ECO:0000313" key="2">
    <source>
        <dbReference type="EMBL" id="GBO99759.1"/>
    </source>
</evidence>